<dbReference type="AlphaFoldDB" id="A0A212LQJ5"/>
<proteinExistence type="predicted"/>
<organism evidence="1">
    <name type="scientific">uncultured Pleomorphomonas sp</name>
    <dbReference type="NCBI Taxonomy" id="442121"/>
    <lineage>
        <taxon>Bacteria</taxon>
        <taxon>Pseudomonadati</taxon>
        <taxon>Pseudomonadota</taxon>
        <taxon>Alphaproteobacteria</taxon>
        <taxon>Hyphomicrobiales</taxon>
        <taxon>Pleomorphomonadaceae</taxon>
        <taxon>Pleomorphomonas</taxon>
        <taxon>environmental samples</taxon>
    </lineage>
</organism>
<sequence>MGNAALSTKANLKLVCTGPHRLKRAGGRLPSLRPAKSSEVRLHFPRTMRGKLVGPARPIVGE</sequence>
<gene>
    <name evidence="1" type="ORF">KL86PLE_90635</name>
</gene>
<dbReference type="EMBL" id="FMJD01000013">
    <property type="protein sequence ID" value="SCM79777.1"/>
    <property type="molecule type" value="Genomic_DNA"/>
</dbReference>
<protein>
    <submittedName>
        <fullName evidence="1">Uncharacterized protein</fullName>
    </submittedName>
</protein>
<evidence type="ECO:0000313" key="1">
    <source>
        <dbReference type="EMBL" id="SCM79777.1"/>
    </source>
</evidence>
<name>A0A212LQJ5_9HYPH</name>
<reference evidence="1" key="1">
    <citation type="submission" date="2016-08" db="EMBL/GenBank/DDBJ databases">
        <authorList>
            <person name="Seilhamer J.J."/>
        </authorList>
    </citation>
    <scope>NUCLEOTIDE SEQUENCE</scope>
    <source>
        <strain evidence="1">86</strain>
    </source>
</reference>
<accession>A0A212LQJ5</accession>